<dbReference type="Proteomes" id="UP000224460">
    <property type="component" value="Unassembled WGS sequence"/>
</dbReference>
<reference evidence="1" key="1">
    <citation type="submission" date="2017-10" db="EMBL/GenBank/DDBJ databases">
        <title>Genome sequence of cellulolytic Lachnospiraceae bacterium XHS1971 isolated from hotspring sediment.</title>
        <authorList>
            <person name="Vasudevan G."/>
            <person name="Joshi A.J."/>
            <person name="Hivarkar S."/>
            <person name="Lanjekar V.B."/>
            <person name="Dhakephalkar P.K."/>
            <person name="Dagar S."/>
        </authorList>
    </citation>
    <scope>NUCLEOTIDE SEQUENCE</scope>
    <source>
        <strain evidence="1">XHS1971</strain>
    </source>
</reference>
<keyword evidence="2" id="KW-1185">Reference proteome</keyword>
<protein>
    <submittedName>
        <fullName evidence="1">Fumarate hydratase</fullName>
    </submittedName>
</protein>
<sequence length="183" mass="20013">MNKQINTPMDKETARSLVAGEKVLLNGIIYTARDAAHKRIIEQHKEGKPFPMHLKDIAIYYAGPTPHKPGQVIGSCGPTTSGRMDAYAPQFMAWGETVMIGKGLRSQEVIEAMKKYGAVYLTAIGGAGALLAKCVKKMECIAFEDLGAEAIYKLTVENFPVIVTIDSQGNNLYETGKMAYQKK</sequence>
<comment type="caution">
    <text evidence="1">The sequence shown here is derived from an EMBL/GenBank/DDBJ whole genome shotgun (WGS) entry which is preliminary data.</text>
</comment>
<accession>A0AC61DCR8</accession>
<evidence type="ECO:0000313" key="2">
    <source>
        <dbReference type="Proteomes" id="UP000224460"/>
    </source>
</evidence>
<evidence type="ECO:0000313" key="1">
    <source>
        <dbReference type="EMBL" id="PHV70833.1"/>
    </source>
</evidence>
<dbReference type="EMBL" id="PEDL01000007">
    <property type="protein sequence ID" value="PHV70833.1"/>
    <property type="molecule type" value="Genomic_DNA"/>
</dbReference>
<proteinExistence type="predicted"/>
<gene>
    <name evidence="1" type="ORF">CS063_08695</name>
</gene>
<organism evidence="1 2">
    <name type="scientific">Sporanaerobium hydrogeniformans</name>
    <dbReference type="NCBI Taxonomy" id="3072179"/>
    <lineage>
        <taxon>Bacteria</taxon>
        <taxon>Bacillati</taxon>
        <taxon>Bacillota</taxon>
        <taxon>Clostridia</taxon>
        <taxon>Lachnospirales</taxon>
        <taxon>Lachnospiraceae</taxon>
        <taxon>Sporanaerobium</taxon>
    </lineage>
</organism>
<name>A0AC61DCR8_9FIRM</name>